<dbReference type="RefSeq" id="WP_005872596.1">
    <property type="nucleotide sequence ID" value="NZ_AKFS01000299.1"/>
</dbReference>
<proteinExistence type="predicted"/>
<gene>
    <name evidence="2" type="ORF">HMPREF1317_0337</name>
</gene>
<protein>
    <submittedName>
        <fullName evidence="2">Uncharacterized protein</fullName>
    </submittedName>
</protein>
<dbReference type="EMBL" id="AKFS01000299">
    <property type="protein sequence ID" value="EJF35811.1"/>
    <property type="molecule type" value="Genomic_DNA"/>
</dbReference>
<accession>J0WGX7</accession>
<reference evidence="2 3" key="1">
    <citation type="submission" date="2012-05" db="EMBL/GenBank/DDBJ databases">
        <authorList>
            <person name="Harkins D.M."/>
            <person name="Madupu R."/>
            <person name="Durkin A.S."/>
            <person name="Torralba M."/>
            <person name="Methe B."/>
            <person name="Sutton G.G."/>
            <person name="Nelson K.E."/>
        </authorList>
    </citation>
    <scope>NUCLEOTIDE SEQUENCE [LARGE SCALE GENOMIC DNA]</scope>
    <source>
        <strain evidence="2 3">F0490</strain>
    </source>
</reference>
<name>J0WGX7_9ACTO</name>
<feature type="region of interest" description="Disordered" evidence="1">
    <location>
        <begin position="31"/>
        <end position="67"/>
    </location>
</feature>
<evidence type="ECO:0000313" key="2">
    <source>
        <dbReference type="EMBL" id="EJF35811.1"/>
    </source>
</evidence>
<sequence length="67" mass="6852">MKVCPAVSVPLQEQPTARSARAQTLADKVFPLRNTDPDGQALRAPAPEAQTSAASVPSLGAPGRAVS</sequence>
<dbReference type="AlphaFoldDB" id="J0WGX7"/>
<dbReference type="Proteomes" id="UP000004578">
    <property type="component" value="Unassembled WGS sequence"/>
</dbReference>
<organism evidence="2 3">
    <name type="scientific">Schaalia georgiae F0490</name>
    <dbReference type="NCBI Taxonomy" id="1125717"/>
    <lineage>
        <taxon>Bacteria</taxon>
        <taxon>Bacillati</taxon>
        <taxon>Actinomycetota</taxon>
        <taxon>Actinomycetes</taxon>
        <taxon>Actinomycetales</taxon>
        <taxon>Actinomycetaceae</taxon>
        <taxon>Schaalia</taxon>
    </lineage>
</organism>
<evidence type="ECO:0000256" key="1">
    <source>
        <dbReference type="SAM" id="MobiDB-lite"/>
    </source>
</evidence>
<evidence type="ECO:0000313" key="3">
    <source>
        <dbReference type="Proteomes" id="UP000004578"/>
    </source>
</evidence>
<keyword evidence="3" id="KW-1185">Reference proteome</keyword>
<comment type="caution">
    <text evidence="2">The sequence shown here is derived from an EMBL/GenBank/DDBJ whole genome shotgun (WGS) entry which is preliminary data.</text>
</comment>